<name>A0ABN8QWA7_9CNID</name>
<accession>A0ABN8QWA7</accession>
<evidence type="ECO:0000313" key="2">
    <source>
        <dbReference type="Proteomes" id="UP001159405"/>
    </source>
</evidence>
<dbReference type="Proteomes" id="UP001159405">
    <property type="component" value="Unassembled WGS sequence"/>
</dbReference>
<reference evidence="1 2" key="1">
    <citation type="submission" date="2022-05" db="EMBL/GenBank/DDBJ databases">
        <authorList>
            <consortium name="Genoscope - CEA"/>
            <person name="William W."/>
        </authorList>
    </citation>
    <scope>NUCLEOTIDE SEQUENCE [LARGE SCALE GENOMIC DNA]</scope>
</reference>
<comment type="caution">
    <text evidence="1">The sequence shown here is derived from an EMBL/GenBank/DDBJ whole genome shotgun (WGS) entry which is preliminary data.</text>
</comment>
<protein>
    <submittedName>
        <fullName evidence="1">Uncharacterized protein</fullName>
    </submittedName>
</protein>
<gene>
    <name evidence="1" type="ORF">PLOB_00011729</name>
</gene>
<sequence length="59" mass="7423">TKAIYFELETHMSKSRSIREDAELTQSEDTKLRYLKFWCLKYWINIIWYMVYKVIRRIN</sequence>
<keyword evidence="2" id="KW-1185">Reference proteome</keyword>
<organism evidence="1 2">
    <name type="scientific">Porites lobata</name>
    <dbReference type="NCBI Taxonomy" id="104759"/>
    <lineage>
        <taxon>Eukaryota</taxon>
        <taxon>Metazoa</taxon>
        <taxon>Cnidaria</taxon>
        <taxon>Anthozoa</taxon>
        <taxon>Hexacorallia</taxon>
        <taxon>Scleractinia</taxon>
        <taxon>Fungiina</taxon>
        <taxon>Poritidae</taxon>
        <taxon>Porites</taxon>
    </lineage>
</organism>
<dbReference type="EMBL" id="CALNXK010000162">
    <property type="protein sequence ID" value="CAH3171287.1"/>
    <property type="molecule type" value="Genomic_DNA"/>
</dbReference>
<feature type="non-terminal residue" evidence="1">
    <location>
        <position position="1"/>
    </location>
</feature>
<proteinExistence type="predicted"/>
<evidence type="ECO:0000313" key="1">
    <source>
        <dbReference type="EMBL" id="CAH3171287.1"/>
    </source>
</evidence>